<comment type="domain">
    <text evidence="4">The Q motif is unique to and characteristic of the DEAD box family of RNA helicases and controls ATP binding and hydrolysis.</text>
</comment>
<evidence type="ECO:0000313" key="6">
    <source>
        <dbReference type="Ensembl" id="ENSCCRP00015030199.1"/>
    </source>
</evidence>
<evidence type="ECO:0000256" key="2">
    <source>
        <dbReference type="ARBA" id="ARBA00022801"/>
    </source>
</evidence>
<dbReference type="Gene3D" id="2.60.120.920">
    <property type="match status" value="1"/>
</dbReference>
<proteinExistence type="inferred from homology"/>
<evidence type="ECO:0000256" key="4">
    <source>
        <dbReference type="RuleBase" id="RU365068"/>
    </source>
</evidence>
<sequence>MEVMPEIAQAVLSSLSGCQSIPFPLVLCGGDVLMVRSLSSAFSIPVIRIVYETLKDQQEGKKGRSSVKTVGAVFNKWQTNPYDRSSAFGKRPLFCYYYEVACHDQGLCRVGWSTAQKSHNKQFDSYGENQMEATITDSCLSFTGNDLGLAFEIPPQLKKQPFFASCVLKNAELKFNFGDEPFKNQPKDGYLSMNQALDSHVVKSSKTGSAKESQVKSSSNAPRALIIEPSKELAEQTLSNVNQFKKYVDNPKLRLILWMISYLISTGKLDLSQVCFLVLDECDGLLSAGYTDFIMRVYTRSHRSLQMISTFHGDFSCMDLKGEDSAPETVHHVVVPVNPKTDRVWERLGKNHIRVHIFNTCKDFTSFYQFVLQNALGKKLTSKTKKCSIFFCFAVINVTLPDEKQNYVHRIGRVGWVWLYHWLGKGCYNTRLKENLLSEIEEHLNCTITQCEPDNKVPVDEFDGKVTYGQRRTAGGGLYKGHVDILAPTVQELASLEREAQTSFLHLSYLPNQVFKAF</sequence>
<organism evidence="6 7">
    <name type="scientific">Cyprinus carpio</name>
    <name type="common">Common carp</name>
    <dbReference type="NCBI Taxonomy" id="7962"/>
    <lineage>
        <taxon>Eukaryota</taxon>
        <taxon>Metazoa</taxon>
        <taxon>Chordata</taxon>
        <taxon>Craniata</taxon>
        <taxon>Vertebrata</taxon>
        <taxon>Euteleostomi</taxon>
        <taxon>Actinopterygii</taxon>
        <taxon>Neopterygii</taxon>
        <taxon>Teleostei</taxon>
        <taxon>Ostariophysi</taxon>
        <taxon>Cypriniformes</taxon>
        <taxon>Cyprinidae</taxon>
        <taxon>Cyprininae</taxon>
        <taxon>Cyprinus</taxon>
    </lineage>
</organism>
<evidence type="ECO:0000313" key="7">
    <source>
        <dbReference type="Proteomes" id="UP000694700"/>
    </source>
</evidence>
<evidence type="ECO:0000256" key="3">
    <source>
        <dbReference type="ARBA" id="ARBA00022840"/>
    </source>
</evidence>
<keyword evidence="4" id="KW-0347">Helicase</keyword>
<feature type="domain" description="Helicase ATP-binding" evidence="5">
    <location>
        <begin position="192"/>
        <end position="310"/>
    </location>
</feature>
<dbReference type="InterPro" id="IPR014001">
    <property type="entry name" value="Helicase_ATP-bd"/>
</dbReference>
<comment type="similarity">
    <text evidence="4">Belongs to the DEAD box helicase family.</text>
</comment>
<accession>A0A8C1U089</accession>
<evidence type="ECO:0000259" key="5">
    <source>
        <dbReference type="PROSITE" id="PS51192"/>
    </source>
</evidence>
<dbReference type="Proteomes" id="UP000694700">
    <property type="component" value="Unplaced"/>
</dbReference>
<reference evidence="6" key="1">
    <citation type="submission" date="2025-08" db="UniProtKB">
        <authorList>
            <consortium name="Ensembl"/>
        </authorList>
    </citation>
    <scope>IDENTIFICATION</scope>
</reference>
<keyword evidence="1 4" id="KW-0547">Nucleotide-binding</keyword>
<keyword evidence="2 4" id="KW-0378">Hydrolase</keyword>
<keyword evidence="4" id="KW-0694">RNA-binding</keyword>
<dbReference type="EC" id="3.6.4.13" evidence="4"/>
<dbReference type="GO" id="GO:0003723">
    <property type="term" value="F:RNA binding"/>
    <property type="evidence" value="ECO:0007669"/>
    <property type="project" value="UniProtKB-UniRule"/>
</dbReference>
<comment type="function">
    <text evidence="4">RNA helicase.</text>
</comment>
<dbReference type="InterPro" id="IPR043136">
    <property type="entry name" value="B30.2/SPRY_sf"/>
</dbReference>
<dbReference type="SUPFAM" id="SSF52540">
    <property type="entry name" value="P-loop containing nucleoside triphosphate hydrolases"/>
    <property type="match status" value="1"/>
</dbReference>
<keyword evidence="3 4" id="KW-0067">ATP-binding</keyword>
<dbReference type="Ensembl" id="ENSCCRT00015031254.1">
    <property type="protein sequence ID" value="ENSCCRP00015030199.1"/>
    <property type="gene ID" value="ENSCCRG00015012699.1"/>
</dbReference>
<dbReference type="GO" id="GO:0005524">
    <property type="term" value="F:ATP binding"/>
    <property type="evidence" value="ECO:0007669"/>
    <property type="project" value="UniProtKB-UniRule"/>
</dbReference>
<evidence type="ECO:0000256" key="1">
    <source>
        <dbReference type="ARBA" id="ARBA00022741"/>
    </source>
</evidence>
<dbReference type="GO" id="GO:0016787">
    <property type="term" value="F:hydrolase activity"/>
    <property type="evidence" value="ECO:0007669"/>
    <property type="project" value="UniProtKB-KW"/>
</dbReference>
<comment type="catalytic activity">
    <reaction evidence="4">
        <text>ATP + H2O = ADP + phosphate + H(+)</text>
        <dbReference type="Rhea" id="RHEA:13065"/>
        <dbReference type="ChEBI" id="CHEBI:15377"/>
        <dbReference type="ChEBI" id="CHEBI:15378"/>
        <dbReference type="ChEBI" id="CHEBI:30616"/>
        <dbReference type="ChEBI" id="CHEBI:43474"/>
        <dbReference type="ChEBI" id="CHEBI:456216"/>
        <dbReference type="EC" id="3.6.4.13"/>
    </reaction>
</comment>
<dbReference type="GO" id="GO:0003724">
    <property type="term" value="F:RNA helicase activity"/>
    <property type="evidence" value="ECO:0007669"/>
    <property type="project" value="UniProtKB-EC"/>
</dbReference>
<dbReference type="PANTHER" id="PTHR24031">
    <property type="entry name" value="RNA HELICASE"/>
    <property type="match status" value="1"/>
</dbReference>
<name>A0A8C1U089_CYPCA</name>
<dbReference type="PROSITE" id="PS51192">
    <property type="entry name" value="HELICASE_ATP_BIND_1"/>
    <property type="match status" value="1"/>
</dbReference>
<dbReference type="InterPro" id="IPR027417">
    <property type="entry name" value="P-loop_NTPase"/>
</dbReference>
<dbReference type="AlphaFoldDB" id="A0A8C1U089"/>
<protein>
    <recommendedName>
        <fullName evidence="4">ATP-dependent RNA helicase</fullName>
        <ecNumber evidence="4">3.6.4.13</ecNumber>
    </recommendedName>
</protein>